<proteinExistence type="inferred from homology"/>
<keyword evidence="2" id="KW-0680">Restriction system</keyword>
<dbReference type="Proteomes" id="UP000050360">
    <property type="component" value="Unassembled WGS sequence"/>
</dbReference>
<evidence type="ECO:0000313" key="6">
    <source>
        <dbReference type="Proteomes" id="UP000050360"/>
    </source>
</evidence>
<dbReference type="GO" id="GO:0009307">
    <property type="term" value="P:DNA restriction-modification system"/>
    <property type="evidence" value="ECO:0007669"/>
    <property type="project" value="UniProtKB-KW"/>
</dbReference>
<evidence type="ECO:0000256" key="2">
    <source>
        <dbReference type="ARBA" id="ARBA00022747"/>
    </source>
</evidence>
<feature type="domain" description="Type I restriction modification DNA specificity" evidence="4">
    <location>
        <begin position="205"/>
        <end position="386"/>
    </location>
</feature>
<dbReference type="GO" id="GO:0003677">
    <property type="term" value="F:DNA binding"/>
    <property type="evidence" value="ECO:0007669"/>
    <property type="project" value="UniProtKB-KW"/>
</dbReference>
<organism evidence="5 6">
    <name type="scientific">Candidatus Methanoperedens nitratireducens</name>
    <dbReference type="NCBI Taxonomy" id="1392998"/>
    <lineage>
        <taxon>Archaea</taxon>
        <taxon>Methanobacteriati</taxon>
        <taxon>Methanobacteriota</taxon>
        <taxon>Stenosarchaea group</taxon>
        <taxon>Methanomicrobia</taxon>
        <taxon>Methanosarcinales</taxon>
        <taxon>ANME-2 cluster</taxon>
        <taxon>Candidatus Methanoperedentaceae</taxon>
        <taxon>Candidatus Methanoperedens</taxon>
    </lineage>
</organism>
<evidence type="ECO:0000256" key="1">
    <source>
        <dbReference type="ARBA" id="ARBA00010923"/>
    </source>
</evidence>
<dbReference type="InterPro" id="IPR044946">
    <property type="entry name" value="Restrct_endonuc_typeI_TRD_sf"/>
</dbReference>
<dbReference type="SUPFAM" id="SSF116734">
    <property type="entry name" value="DNA methylase specificity domain"/>
    <property type="match status" value="2"/>
</dbReference>
<dbReference type="Gene3D" id="3.90.220.20">
    <property type="entry name" value="DNA methylase specificity domains"/>
    <property type="match status" value="2"/>
</dbReference>
<evidence type="ECO:0000313" key="5">
    <source>
        <dbReference type="EMBL" id="KPQ42884.1"/>
    </source>
</evidence>
<dbReference type="EMBL" id="LKCM01000199">
    <property type="protein sequence ID" value="KPQ42884.1"/>
    <property type="molecule type" value="Genomic_DNA"/>
</dbReference>
<dbReference type="PANTHER" id="PTHR30408:SF12">
    <property type="entry name" value="TYPE I RESTRICTION ENZYME MJAVIII SPECIFICITY SUBUNIT"/>
    <property type="match status" value="1"/>
</dbReference>
<reference evidence="5 6" key="1">
    <citation type="submission" date="2015-09" db="EMBL/GenBank/DDBJ databases">
        <title>A metagenomics-based metabolic model of nitrate-dependent anaerobic oxidation of methane by Methanoperedens-like archaea.</title>
        <authorList>
            <person name="Arshad A."/>
            <person name="Speth D.R."/>
            <person name="De Graaf R.M."/>
            <person name="Op Den Camp H.J."/>
            <person name="Jetten M.S."/>
            <person name="Welte C.U."/>
        </authorList>
    </citation>
    <scope>NUCLEOTIDE SEQUENCE [LARGE SCALE GENOMIC DNA]</scope>
</reference>
<evidence type="ECO:0000256" key="3">
    <source>
        <dbReference type="ARBA" id="ARBA00023125"/>
    </source>
</evidence>
<name>A0A0P8C7V7_9EURY</name>
<sequence length="402" mass="44977">MEAHERRTLPEGWEWKKLGEIVAIGSGGTPSRGKKEYWEAGTIPWVKISDISDKYISETSEKITNEGLENSSAKIFPKGTILISIFATLGDVGILKIDAACNQALAGIQMTNNNLNPDFLYYYLKMLKSYFESIGRGVAQNNINLTILKSTKIPLPPLPTQRRIVSILEKAEETKKLRAQADELTDRLLQSVFREMFGVLGINAKGWDKKALGECLEIPLNSGLSPICTDETRGFPVLSLANLRDNGLSNVITKYYQGDKPSKGIDLEIGDILISRSNTRELVGRAGMYKGVPEKVIYPDLLIRIRVNRSILNPVFFEKYLQTNSIKKILHTLAHGSSGSMVKISQENLMNLSIITPPIFLQQKFARIVEKIEATRQSQNQSKQQIDDLFSALMQKAFRGEL</sequence>
<comment type="similarity">
    <text evidence="1">Belongs to the type-I restriction system S methylase family.</text>
</comment>
<feature type="domain" description="Type I restriction modification DNA specificity" evidence="4">
    <location>
        <begin position="10"/>
        <end position="178"/>
    </location>
</feature>
<dbReference type="PANTHER" id="PTHR30408">
    <property type="entry name" value="TYPE-1 RESTRICTION ENZYME ECOKI SPECIFICITY PROTEIN"/>
    <property type="match status" value="1"/>
</dbReference>
<dbReference type="CDD" id="cd17296">
    <property type="entry name" value="RMtype1_S_MmaC5ORF1169P_TRD1-CR1_like"/>
    <property type="match status" value="1"/>
</dbReference>
<accession>A0A0P8C7V7</accession>
<gene>
    <name evidence="5" type="ORF">MPEBLZ_02566</name>
</gene>
<dbReference type="PATRIC" id="fig|1719120.3.peg.2802"/>
<protein>
    <submittedName>
        <fullName evidence="5">Type I site-specific deoxyribonuclease</fullName>
    </submittedName>
</protein>
<evidence type="ECO:0000259" key="4">
    <source>
        <dbReference type="Pfam" id="PF01420"/>
    </source>
</evidence>
<dbReference type="InterPro" id="IPR052021">
    <property type="entry name" value="Type-I_RS_S_subunit"/>
</dbReference>
<dbReference type="AlphaFoldDB" id="A0A0P8C7V7"/>
<dbReference type="InterPro" id="IPR000055">
    <property type="entry name" value="Restrct_endonuc_typeI_TRD"/>
</dbReference>
<keyword evidence="3" id="KW-0238">DNA-binding</keyword>
<comment type="caution">
    <text evidence="5">The sequence shown here is derived from an EMBL/GenBank/DDBJ whole genome shotgun (WGS) entry which is preliminary data.</text>
</comment>
<dbReference type="Pfam" id="PF01420">
    <property type="entry name" value="Methylase_S"/>
    <property type="match status" value="2"/>
</dbReference>